<evidence type="ECO:0000313" key="3">
    <source>
        <dbReference type="Proteomes" id="UP000002668"/>
    </source>
</evidence>
<proteinExistence type="predicted"/>
<organism evidence="3">
    <name type="scientific">Leptosphaeria maculans (strain JN3 / isolate v23.1.3 / race Av1-4-5-6-7-8)</name>
    <name type="common">Blackleg fungus</name>
    <name type="synonym">Phoma lingam</name>
    <dbReference type="NCBI Taxonomy" id="985895"/>
    <lineage>
        <taxon>Eukaryota</taxon>
        <taxon>Fungi</taxon>
        <taxon>Dikarya</taxon>
        <taxon>Ascomycota</taxon>
        <taxon>Pezizomycotina</taxon>
        <taxon>Dothideomycetes</taxon>
        <taxon>Pleosporomycetidae</taxon>
        <taxon>Pleosporales</taxon>
        <taxon>Pleosporineae</taxon>
        <taxon>Leptosphaeriaceae</taxon>
        <taxon>Plenodomus</taxon>
        <taxon>Plenodomus lingam/Leptosphaeria maculans species complex</taxon>
    </lineage>
</organism>
<reference evidence="3" key="1">
    <citation type="journal article" date="2011" name="Nat. Commun.">
        <title>Effector diversification within compartments of the Leptosphaeria maculans genome affected by Repeat-Induced Point mutations.</title>
        <authorList>
            <person name="Rouxel T."/>
            <person name="Grandaubert J."/>
            <person name="Hane J.K."/>
            <person name="Hoede C."/>
            <person name="van de Wouw A.P."/>
            <person name="Couloux A."/>
            <person name="Dominguez V."/>
            <person name="Anthouard V."/>
            <person name="Bally P."/>
            <person name="Bourras S."/>
            <person name="Cozijnsen A.J."/>
            <person name="Ciuffetti L.M."/>
            <person name="Degrave A."/>
            <person name="Dilmaghani A."/>
            <person name="Duret L."/>
            <person name="Fudal I."/>
            <person name="Goodwin S.B."/>
            <person name="Gout L."/>
            <person name="Glaser N."/>
            <person name="Linglin J."/>
            <person name="Kema G.H.J."/>
            <person name="Lapalu N."/>
            <person name="Lawrence C.B."/>
            <person name="May K."/>
            <person name="Meyer M."/>
            <person name="Ollivier B."/>
            <person name="Poulain J."/>
            <person name="Schoch C.L."/>
            <person name="Simon A."/>
            <person name="Spatafora J.W."/>
            <person name="Stachowiak A."/>
            <person name="Turgeon B.G."/>
            <person name="Tyler B.M."/>
            <person name="Vincent D."/>
            <person name="Weissenbach J."/>
            <person name="Amselem J."/>
            <person name="Quesneville H."/>
            <person name="Oliver R.P."/>
            <person name="Wincker P."/>
            <person name="Balesdent M.-H."/>
            <person name="Howlett B.J."/>
        </authorList>
    </citation>
    <scope>NUCLEOTIDE SEQUENCE [LARGE SCALE GENOMIC DNA]</scope>
    <source>
        <strain evidence="3">JN3 / isolate v23.1.3 / race Av1-4-5-6-7-8</strain>
    </source>
</reference>
<sequence length="66" mass="7273">MTGERSLRPKSLHQGKERNPGKRIESRNDTPSKRGSKLANGERKERGWLQGVLSEGACVPCAQIDA</sequence>
<feature type="compositionally biased region" description="Basic and acidic residues" evidence="1">
    <location>
        <begin position="14"/>
        <end position="32"/>
    </location>
</feature>
<dbReference type="VEuPathDB" id="FungiDB:LEMA_uP046740.1"/>
<gene>
    <name evidence="2" type="ORF">LEMA_uP046740.1</name>
</gene>
<evidence type="ECO:0000313" key="2">
    <source>
        <dbReference type="EMBL" id="CBX91968.1"/>
    </source>
</evidence>
<feature type="region of interest" description="Disordered" evidence="1">
    <location>
        <begin position="1"/>
        <end position="45"/>
    </location>
</feature>
<name>E5R4K0_LEPMJ</name>
<accession>E5R4K0</accession>
<dbReference type="Proteomes" id="UP000002668">
    <property type="component" value="Genome"/>
</dbReference>
<dbReference type="InParanoid" id="E5R4K0"/>
<dbReference type="HOGENOM" id="CLU_2831625_0_0_1"/>
<dbReference type="EMBL" id="FP929083">
    <property type="protein sequence ID" value="CBX91968.1"/>
    <property type="molecule type" value="Genomic_DNA"/>
</dbReference>
<keyword evidence="3" id="KW-1185">Reference proteome</keyword>
<dbReference type="AlphaFoldDB" id="E5R4K0"/>
<protein>
    <submittedName>
        <fullName evidence="2">Predicted protein</fullName>
    </submittedName>
</protein>
<evidence type="ECO:0000256" key="1">
    <source>
        <dbReference type="SAM" id="MobiDB-lite"/>
    </source>
</evidence>